<sequence length="110" mass="12526">MCLNTTKNVWHSAFIVMNDYSVPPSSNHLYIYRLSQCTLQLSRGSGTLAQPDFFLSFFFKSFINFIILILSSIFPKEPLPSSESHQVLHVKECGLPHSCSSCCIAYRHIH</sequence>
<accession>A0A0E9WZV8</accession>
<reference evidence="2" key="2">
    <citation type="journal article" date="2015" name="Fish Shellfish Immunol.">
        <title>Early steps in the European eel (Anguilla anguilla)-Vibrio vulnificus interaction in the gills: Role of the RtxA13 toxin.</title>
        <authorList>
            <person name="Callol A."/>
            <person name="Pajuelo D."/>
            <person name="Ebbesson L."/>
            <person name="Teles M."/>
            <person name="MacKenzie S."/>
            <person name="Amaro C."/>
        </authorList>
    </citation>
    <scope>NUCLEOTIDE SEQUENCE</scope>
</reference>
<evidence type="ECO:0000256" key="1">
    <source>
        <dbReference type="SAM" id="Phobius"/>
    </source>
</evidence>
<feature type="transmembrane region" description="Helical" evidence="1">
    <location>
        <begin position="53"/>
        <end position="74"/>
    </location>
</feature>
<keyword evidence="1" id="KW-1133">Transmembrane helix</keyword>
<name>A0A0E9WZV8_ANGAN</name>
<dbReference type="AlphaFoldDB" id="A0A0E9WZV8"/>
<dbReference type="EMBL" id="GBXM01012555">
    <property type="protein sequence ID" value="JAH96022.1"/>
    <property type="molecule type" value="Transcribed_RNA"/>
</dbReference>
<protein>
    <submittedName>
        <fullName evidence="2">Uncharacterized protein</fullName>
    </submittedName>
</protein>
<proteinExistence type="predicted"/>
<keyword evidence="1" id="KW-0472">Membrane</keyword>
<keyword evidence="1" id="KW-0812">Transmembrane</keyword>
<organism evidence="2">
    <name type="scientific">Anguilla anguilla</name>
    <name type="common">European freshwater eel</name>
    <name type="synonym">Muraena anguilla</name>
    <dbReference type="NCBI Taxonomy" id="7936"/>
    <lineage>
        <taxon>Eukaryota</taxon>
        <taxon>Metazoa</taxon>
        <taxon>Chordata</taxon>
        <taxon>Craniata</taxon>
        <taxon>Vertebrata</taxon>
        <taxon>Euteleostomi</taxon>
        <taxon>Actinopterygii</taxon>
        <taxon>Neopterygii</taxon>
        <taxon>Teleostei</taxon>
        <taxon>Anguilliformes</taxon>
        <taxon>Anguillidae</taxon>
        <taxon>Anguilla</taxon>
    </lineage>
</organism>
<reference evidence="2" key="1">
    <citation type="submission" date="2014-11" db="EMBL/GenBank/DDBJ databases">
        <authorList>
            <person name="Amaro Gonzalez C."/>
        </authorList>
    </citation>
    <scope>NUCLEOTIDE SEQUENCE</scope>
</reference>
<evidence type="ECO:0000313" key="2">
    <source>
        <dbReference type="EMBL" id="JAH96022.1"/>
    </source>
</evidence>